<dbReference type="PANTHER" id="PTHR31157">
    <property type="entry name" value="SCP DOMAIN-CONTAINING PROTEIN"/>
    <property type="match status" value="1"/>
</dbReference>
<accession>A0ABV9IAU2</accession>
<feature type="chain" id="PRO_5045180867" evidence="2">
    <location>
        <begin position="28"/>
        <end position="195"/>
    </location>
</feature>
<dbReference type="PANTHER" id="PTHR31157:SF1">
    <property type="entry name" value="SCP DOMAIN-CONTAINING PROTEIN"/>
    <property type="match status" value="1"/>
</dbReference>
<gene>
    <name evidence="4" type="ORF">ACFO0D_11735</name>
</gene>
<evidence type="ECO:0000313" key="4">
    <source>
        <dbReference type="EMBL" id="MFC4639008.1"/>
    </source>
</evidence>
<dbReference type="EMBL" id="JBHSEI010000008">
    <property type="protein sequence ID" value="MFC4639008.1"/>
    <property type="molecule type" value="Genomic_DNA"/>
</dbReference>
<organism evidence="4 5">
    <name type="scientific">Deinococcus hohokamensis</name>
    <dbReference type="NCBI Taxonomy" id="309883"/>
    <lineage>
        <taxon>Bacteria</taxon>
        <taxon>Thermotogati</taxon>
        <taxon>Deinococcota</taxon>
        <taxon>Deinococci</taxon>
        <taxon>Deinococcales</taxon>
        <taxon>Deinococcaceae</taxon>
        <taxon>Deinococcus</taxon>
    </lineage>
</organism>
<feature type="domain" description="SCP" evidence="3">
    <location>
        <begin position="66"/>
        <end position="191"/>
    </location>
</feature>
<dbReference type="Gene3D" id="3.40.33.10">
    <property type="entry name" value="CAP"/>
    <property type="match status" value="1"/>
</dbReference>
<dbReference type="InterPro" id="IPR035940">
    <property type="entry name" value="CAP_sf"/>
</dbReference>
<name>A0ABV9IAU2_9DEIO</name>
<proteinExistence type="predicted"/>
<dbReference type="Proteomes" id="UP001595952">
    <property type="component" value="Unassembled WGS sequence"/>
</dbReference>
<feature type="region of interest" description="Disordered" evidence="1">
    <location>
        <begin position="29"/>
        <end position="61"/>
    </location>
</feature>
<protein>
    <submittedName>
        <fullName evidence="4">CAP domain-containing protein</fullName>
    </submittedName>
</protein>
<sequence length="195" mass="19971">MTNPLFHPGLGVQALGLCALLTLSACAGTTGSSPAPTTPSPITPTPAPAPTPSPTPAPSGIAQRVLDLTNAARAQARTCGGTAYSPAPALSLNAQLTQAAQGHAADMAARNYFSHTSLDGRTMADRVEATGYRWSTIGENIAAGQTSPEEVVSGWLNSPGHCANIMNPAFRELGVGYAQGGNYGHDWVQDFGTAR</sequence>
<dbReference type="SUPFAM" id="SSF55797">
    <property type="entry name" value="PR-1-like"/>
    <property type="match status" value="1"/>
</dbReference>
<evidence type="ECO:0000256" key="2">
    <source>
        <dbReference type="SAM" id="SignalP"/>
    </source>
</evidence>
<dbReference type="Pfam" id="PF00188">
    <property type="entry name" value="CAP"/>
    <property type="match status" value="1"/>
</dbReference>
<keyword evidence="2" id="KW-0732">Signal</keyword>
<evidence type="ECO:0000256" key="1">
    <source>
        <dbReference type="SAM" id="MobiDB-lite"/>
    </source>
</evidence>
<feature type="compositionally biased region" description="Pro residues" evidence="1">
    <location>
        <begin position="36"/>
        <end position="57"/>
    </location>
</feature>
<dbReference type="CDD" id="cd05379">
    <property type="entry name" value="CAP_bacterial"/>
    <property type="match status" value="1"/>
</dbReference>
<reference evidence="5" key="1">
    <citation type="journal article" date="2019" name="Int. J. Syst. Evol. Microbiol.">
        <title>The Global Catalogue of Microorganisms (GCM) 10K type strain sequencing project: providing services to taxonomists for standard genome sequencing and annotation.</title>
        <authorList>
            <consortium name="The Broad Institute Genomics Platform"/>
            <consortium name="The Broad Institute Genome Sequencing Center for Infectious Disease"/>
            <person name="Wu L."/>
            <person name="Ma J."/>
        </authorList>
    </citation>
    <scope>NUCLEOTIDE SEQUENCE [LARGE SCALE GENOMIC DNA]</scope>
    <source>
        <strain evidence="5">CCUG 55995</strain>
    </source>
</reference>
<keyword evidence="5" id="KW-1185">Reference proteome</keyword>
<evidence type="ECO:0000313" key="5">
    <source>
        <dbReference type="Proteomes" id="UP001595952"/>
    </source>
</evidence>
<dbReference type="RefSeq" id="WP_380062011.1">
    <property type="nucleotide sequence ID" value="NZ_JBHSEI010000008.1"/>
</dbReference>
<evidence type="ECO:0000259" key="3">
    <source>
        <dbReference type="Pfam" id="PF00188"/>
    </source>
</evidence>
<feature type="signal peptide" evidence="2">
    <location>
        <begin position="1"/>
        <end position="27"/>
    </location>
</feature>
<comment type="caution">
    <text evidence="4">The sequence shown here is derived from an EMBL/GenBank/DDBJ whole genome shotgun (WGS) entry which is preliminary data.</text>
</comment>
<dbReference type="InterPro" id="IPR014044">
    <property type="entry name" value="CAP_dom"/>
</dbReference>